<keyword evidence="1" id="KW-0808">Transferase</keyword>
<dbReference type="AlphaFoldDB" id="A0A812HI86"/>
<organism evidence="3 4">
    <name type="scientific">Symbiodinium natans</name>
    <dbReference type="NCBI Taxonomy" id="878477"/>
    <lineage>
        <taxon>Eukaryota</taxon>
        <taxon>Sar</taxon>
        <taxon>Alveolata</taxon>
        <taxon>Dinophyceae</taxon>
        <taxon>Suessiales</taxon>
        <taxon>Symbiodiniaceae</taxon>
        <taxon>Symbiodinium</taxon>
    </lineage>
</organism>
<protein>
    <submittedName>
        <fullName evidence="3">Pip5k1c protein</fullName>
    </submittedName>
</protein>
<dbReference type="PANTHER" id="PTHR23086:SF8">
    <property type="entry name" value="PHOSPHATIDYLINOSITOL 5-PHOSPHATE 4-KINASE, ISOFORM A"/>
    <property type="match status" value="1"/>
</dbReference>
<dbReference type="InterPro" id="IPR027483">
    <property type="entry name" value="PInositol-4-P-4/5-kinase_C_sf"/>
</dbReference>
<dbReference type="OrthoDB" id="418055at2759"/>
<dbReference type="CDD" id="cd00139">
    <property type="entry name" value="PIPKc"/>
    <property type="match status" value="1"/>
</dbReference>
<dbReference type="InterPro" id="IPR023610">
    <property type="entry name" value="PInositol-4/5-P-5/4-kinase"/>
</dbReference>
<dbReference type="GO" id="GO:0005886">
    <property type="term" value="C:plasma membrane"/>
    <property type="evidence" value="ECO:0007669"/>
    <property type="project" value="TreeGrafter"/>
</dbReference>
<dbReference type="InterPro" id="IPR027484">
    <property type="entry name" value="PInositol-4-P-5-kinase_N"/>
</dbReference>
<name>A0A812HI86_9DINO</name>
<dbReference type="InterPro" id="IPR002498">
    <property type="entry name" value="PInositol-4-P-4/5-kinase_core"/>
</dbReference>
<reference evidence="3" key="1">
    <citation type="submission" date="2021-02" db="EMBL/GenBank/DDBJ databases">
        <authorList>
            <person name="Dougan E. K."/>
            <person name="Rhodes N."/>
            <person name="Thang M."/>
            <person name="Chan C."/>
        </authorList>
    </citation>
    <scope>NUCLEOTIDE SEQUENCE</scope>
</reference>
<keyword evidence="1" id="KW-0547">Nucleotide-binding</keyword>
<dbReference type="GO" id="GO:0046854">
    <property type="term" value="P:phosphatidylinositol phosphate biosynthetic process"/>
    <property type="evidence" value="ECO:0007669"/>
    <property type="project" value="TreeGrafter"/>
</dbReference>
<dbReference type="GO" id="GO:0016308">
    <property type="term" value="F:1-phosphatidylinositol-4-phosphate 5-kinase activity"/>
    <property type="evidence" value="ECO:0007669"/>
    <property type="project" value="TreeGrafter"/>
</dbReference>
<gene>
    <name evidence="3" type="primary">Pip5k1c</name>
    <name evidence="3" type="ORF">SNAT2548_LOCUS1589</name>
</gene>
<evidence type="ECO:0000259" key="2">
    <source>
        <dbReference type="PROSITE" id="PS51455"/>
    </source>
</evidence>
<dbReference type="SUPFAM" id="SSF56104">
    <property type="entry name" value="SAICAR synthase-like"/>
    <property type="match status" value="1"/>
</dbReference>
<comment type="caution">
    <text evidence="3">The sequence shown here is derived from an EMBL/GenBank/DDBJ whole genome shotgun (WGS) entry which is preliminary data.</text>
</comment>
<evidence type="ECO:0000313" key="3">
    <source>
        <dbReference type="EMBL" id="CAE6951581.1"/>
    </source>
</evidence>
<feature type="domain" description="PIPK" evidence="2">
    <location>
        <begin position="5"/>
        <end position="354"/>
    </location>
</feature>
<proteinExistence type="predicted"/>
<dbReference type="GO" id="GO:0005524">
    <property type="term" value="F:ATP binding"/>
    <property type="evidence" value="ECO:0007669"/>
    <property type="project" value="UniProtKB-UniRule"/>
</dbReference>
<dbReference type="PANTHER" id="PTHR23086">
    <property type="entry name" value="PHOSPHATIDYLINOSITOL-4-PHOSPHATE 5-KINASE"/>
    <property type="match status" value="1"/>
</dbReference>
<evidence type="ECO:0000313" key="4">
    <source>
        <dbReference type="Proteomes" id="UP000604046"/>
    </source>
</evidence>
<accession>A0A812HI86</accession>
<dbReference type="Gene3D" id="3.30.810.10">
    <property type="entry name" value="2-Layer Sandwich"/>
    <property type="match status" value="1"/>
</dbReference>
<dbReference type="PROSITE" id="PS51455">
    <property type="entry name" value="PIPK"/>
    <property type="match status" value="1"/>
</dbReference>
<dbReference type="EMBL" id="CAJNDS010000090">
    <property type="protein sequence ID" value="CAE6951581.1"/>
    <property type="molecule type" value="Genomic_DNA"/>
</dbReference>
<keyword evidence="1" id="KW-0067">ATP-binding</keyword>
<dbReference type="Gene3D" id="3.30.800.10">
    <property type="entry name" value="Phosphatidylinositol Phosphate Kinase II Beta"/>
    <property type="match status" value="1"/>
</dbReference>
<dbReference type="Pfam" id="PF01504">
    <property type="entry name" value="PIP5K"/>
    <property type="match status" value="1"/>
</dbReference>
<evidence type="ECO:0000256" key="1">
    <source>
        <dbReference type="PROSITE-ProRule" id="PRU00781"/>
    </source>
</evidence>
<dbReference type="Proteomes" id="UP000604046">
    <property type="component" value="Unassembled WGS sequence"/>
</dbReference>
<sequence>MEVSTDMSCLIPFLQDLQVERAEALNLAVSPENTPGRALDVKGDSETARAAQALQEVVQGGVATDHAEVVSHKEDVFRRIRLQFGRSQEQYNASLSEGPLRLVGEEEAAGKSSAFFVFSEDGRYCVKRVDPKEAQMLLRIVDDYEAYIHQCKGTLLPRFYGLYEVRLHTGKPTWLMVQGNVLGGRARVIQRFDLKGSTHGRRASAKERAKGRSCVLKDLDFVEASCHIQGQSAEASAEWATWVQAMESDSQFLASHSLIDYSLLLGFSTCSAESRKKPLSHIKRLEVAAASLGNLPIQLAEDECLLMYAGIIDCLMPYNWFKRLENLLLDAVLSADISCQPPKKCPGRLPWFVE</sequence>
<keyword evidence="1" id="KW-0418">Kinase</keyword>
<keyword evidence="4" id="KW-1185">Reference proteome</keyword>
<dbReference type="SMART" id="SM00330">
    <property type="entry name" value="PIPKc"/>
    <property type="match status" value="1"/>
</dbReference>